<dbReference type="InterPro" id="IPR012347">
    <property type="entry name" value="Ferritin-like"/>
</dbReference>
<dbReference type="EMBL" id="CP013050">
    <property type="protein sequence ID" value="ALM74330.1"/>
    <property type="molecule type" value="Genomic_DNA"/>
</dbReference>
<evidence type="ECO:0000313" key="8">
    <source>
        <dbReference type="Proteomes" id="UP000066042"/>
    </source>
</evidence>
<feature type="transmembrane region" description="Helical" evidence="5">
    <location>
        <begin position="302"/>
        <end position="325"/>
    </location>
</feature>
<feature type="transmembrane region" description="Helical" evidence="5">
    <location>
        <begin position="181"/>
        <end position="203"/>
    </location>
</feature>
<feature type="transmembrane region" description="Helical" evidence="5">
    <location>
        <begin position="275"/>
        <end position="296"/>
    </location>
</feature>
<dbReference type="InterPro" id="IPR008217">
    <property type="entry name" value="Ccc1_fam"/>
</dbReference>
<accession>A0A0S1X949</accession>
<sequence length="364" mass="40880">MDEMIKSALQFYEDEYSDSILYAQLAKTEKDESLKKEFLRLSNIEAKHAKFWHDFLTRRNVRTPRIKISKLSLYSIRLLRKILGPGAVASLLEMGENSAIQKYFKFLTTYQEKLNDEERRELSDVILDELEHEKFFYESKKRLHVENIRDLVLGMNDGLVEILGAVTGLSAVYVYNPKLVGISGLIVGVAGALSMAIGTFISVRSQRQVNESIRQRMEVLFRVSPDRAKDELLDKLLESGMPENVAKEVAEKLSSNHDAIIKLLIQEEDENEIRAALYTGCFYLLGVAFPVTPYFFASSSLVALPFSVLLAGTALTVVATFISVLSGISIKKKVTEMVTTGLGAAFVSYLFGHLMEALFHVSTL</sequence>
<dbReference type="InterPro" id="IPR003251">
    <property type="entry name" value="Rr_diiron-bd_dom"/>
</dbReference>
<dbReference type="SUPFAM" id="SSF47240">
    <property type="entry name" value="Ferritin-like"/>
    <property type="match status" value="1"/>
</dbReference>
<evidence type="ECO:0000256" key="2">
    <source>
        <dbReference type="ARBA" id="ARBA00022692"/>
    </source>
</evidence>
<dbReference type="GO" id="GO:0030026">
    <property type="term" value="P:intracellular manganese ion homeostasis"/>
    <property type="evidence" value="ECO:0007669"/>
    <property type="project" value="InterPro"/>
</dbReference>
<dbReference type="CDD" id="cd02431">
    <property type="entry name" value="Ferritin_CCC1_C"/>
    <property type="match status" value="1"/>
</dbReference>
<evidence type="ECO:0000256" key="1">
    <source>
        <dbReference type="ARBA" id="ARBA00004127"/>
    </source>
</evidence>
<keyword evidence="3 5" id="KW-1133">Transmembrane helix</keyword>
<evidence type="ECO:0000259" key="6">
    <source>
        <dbReference type="Pfam" id="PF02915"/>
    </source>
</evidence>
<dbReference type="GO" id="GO:0005384">
    <property type="term" value="F:manganese ion transmembrane transporter activity"/>
    <property type="evidence" value="ECO:0007669"/>
    <property type="project" value="InterPro"/>
</dbReference>
<dbReference type="GeneID" id="26135646"/>
<dbReference type="Proteomes" id="UP000066042">
    <property type="component" value="Chromosome"/>
</dbReference>
<feature type="transmembrane region" description="Helical" evidence="5">
    <location>
        <begin position="151"/>
        <end position="175"/>
    </location>
</feature>
<dbReference type="AlphaFoldDB" id="A0A0S1X949"/>
<dbReference type="Pfam" id="PF01988">
    <property type="entry name" value="VIT1"/>
    <property type="match status" value="1"/>
</dbReference>
<feature type="domain" description="Rubrerythrin diiron-binding" evidence="6">
    <location>
        <begin position="14"/>
        <end position="137"/>
    </location>
</feature>
<evidence type="ECO:0000256" key="3">
    <source>
        <dbReference type="ARBA" id="ARBA00022989"/>
    </source>
</evidence>
<gene>
    <name evidence="7" type="ORF">TBCH5v1_0354</name>
</gene>
<keyword evidence="4 5" id="KW-0472">Membrane</keyword>
<dbReference type="InterPro" id="IPR039376">
    <property type="entry name" value="Ferritin_CCC1_N"/>
</dbReference>
<evidence type="ECO:0000256" key="4">
    <source>
        <dbReference type="ARBA" id="ARBA00023136"/>
    </source>
</evidence>
<proteinExistence type="predicted"/>
<protein>
    <recommendedName>
        <fullName evidence="6">Rubrerythrin diiron-binding domain-containing protein</fullName>
    </recommendedName>
</protein>
<dbReference type="CDD" id="cd01044">
    <property type="entry name" value="Ferritin_CCC1_N"/>
    <property type="match status" value="1"/>
</dbReference>
<reference evidence="7 8" key="1">
    <citation type="journal article" date="2016" name="Genome Announc.">
        <title>Complete genome sequence of the hyperthermophilic and piezophilic archaeon Thermococcus barophilus Ch5, capable of growth at the expense of hydrogenogenesis from carbon monoxide and formate.</title>
        <authorList>
            <person name="Oger P."/>
            <person name="Sokolova T.G."/>
            <person name="Kozhevnikova D.A."/>
            <person name="Taranov E.A."/>
            <person name="Vannier P."/>
            <person name="Lee H.S."/>
            <person name="Kwon K.K."/>
            <person name="Kang S.G."/>
            <person name="Lee J.H."/>
            <person name="Bonch-Osmolovskaya E.A."/>
            <person name="Lebedinsky A.V."/>
        </authorList>
    </citation>
    <scope>NUCLEOTIDE SEQUENCE [LARGE SCALE GENOMIC DNA]</scope>
    <source>
        <strain evidence="8">Ch5</strain>
    </source>
</reference>
<comment type="subcellular location">
    <subcellularLocation>
        <location evidence="1">Endomembrane system</location>
        <topology evidence="1">Multi-pass membrane protein</topology>
    </subcellularLocation>
</comment>
<dbReference type="PANTHER" id="PTHR31851">
    <property type="entry name" value="FE(2+)/MN(2+) TRANSPORTER PCL1"/>
    <property type="match status" value="1"/>
</dbReference>
<dbReference type="PATRIC" id="fig|55802.8.peg.349"/>
<evidence type="ECO:0000256" key="5">
    <source>
        <dbReference type="SAM" id="Phobius"/>
    </source>
</evidence>
<dbReference type="RefSeq" id="WP_056933252.1">
    <property type="nucleotide sequence ID" value="NZ_CP013050.1"/>
</dbReference>
<dbReference type="GO" id="GO:0046872">
    <property type="term" value="F:metal ion binding"/>
    <property type="evidence" value="ECO:0007669"/>
    <property type="project" value="InterPro"/>
</dbReference>
<dbReference type="GO" id="GO:0016491">
    <property type="term" value="F:oxidoreductase activity"/>
    <property type="evidence" value="ECO:0007669"/>
    <property type="project" value="InterPro"/>
</dbReference>
<dbReference type="GO" id="GO:0012505">
    <property type="term" value="C:endomembrane system"/>
    <property type="evidence" value="ECO:0007669"/>
    <property type="project" value="UniProtKB-SubCell"/>
</dbReference>
<dbReference type="Pfam" id="PF02915">
    <property type="entry name" value="Rubrerythrin"/>
    <property type="match status" value="1"/>
</dbReference>
<organism evidence="7 8">
    <name type="scientific">Thermococcus barophilus</name>
    <dbReference type="NCBI Taxonomy" id="55802"/>
    <lineage>
        <taxon>Archaea</taxon>
        <taxon>Methanobacteriati</taxon>
        <taxon>Methanobacteriota</taxon>
        <taxon>Thermococci</taxon>
        <taxon>Thermococcales</taxon>
        <taxon>Thermococcaceae</taxon>
        <taxon>Thermococcus</taxon>
    </lineage>
</organism>
<keyword evidence="2 5" id="KW-0812">Transmembrane</keyword>
<evidence type="ECO:0000313" key="7">
    <source>
        <dbReference type="EMBL" id="ALM74330.1"/>
    </source>
</evidence>
<dbReference type="InterPro" id="IPR009078">
    <property type="entry name" value="Ferritin-like_SF"/>
</dbReference>
<feature type="transmembrane region" description="Helical" evidence="5">
    <location>
        <begin position="337"/>
        <end position="355"/>
    </location>
</feature>
<dbReference type="Gene3D" id="1.20.1260.10">
    <property type="match status" value="1"/>
</dbReference>
<dbReference type="STRING" id="55802.TBCH5v1_0354"/>
<name>A0A0S1X949_THEBA</name>